<reference evidence="2" key="1">
    <citation type="journal article" date="2015" name="Nature">
        <title>Complex archaea that bridge the gap between prokaryotes and eukaryotes.</title>
        <authorList>
            <person name="Spang A."/>
            <person name="Saw J.H."/>
            <person name="Jorgensen S.L."/>
            <person name="Zaremba-Niedzwiedzka K."/>
            <person name="Martijn J."/>
            <person name="Lind A.E."/>
            <person name="van Eijk R."/>
            <person name="Schleper C."/>
            <person name="Guy L."/>
            <person name="Ettema T.J."/>
        </authorList>
    </citation>
    <scope>NUCLEOTIDE SEQUENCE</scope>
</reference>
<dbReference type="GO" id="GO:0030246">
    <property type="term" value="F:carbohydrate binding"/>
    <property type="evidence" value="ECO:0007669"/>
    <property type="project" value="InterPro"/>
</dbReference>
<accession>A0A0F9CQ92</accession>
<dbReference type="InterPro" id="IPR002102">
    <property type="entry name" value="Cohesin_dom"/>
</dbReference>
<dbReference type="EMBL" id="LAZR01035040">
    <property type="protein sequence ID" value="KKL28592.1"/>
    <property type="molecule type" value="Genomic_DNA"/>
</dbReference>
<comment type="caution">
    <text evidence="2">The sequence shown here is derived from an EMBL/GenBank/DDBJ whole genome shotgun (WGS) entry which is preliminary data.</text>
</comment>
<dbReference type="CDD" id="cd08547">
    <property type="entry name" value="Type_II_cohesin"/>
    <property type="match status" value="1"/>
</dbReference>
<dbReference type="InterPro" id="IPR008965">
    <property type="entry name" value="CBM2/CBM3_carb-bd_dom_sf"/>
</dbReference>
<feature type="non-terminal residue" evidence="2">
    <location>
        <position position="189"/>
    </location>
</feature>
<dbReference type="Pfam" id="PF00963">
    <property type="entry name" value="Cohesin"/>
    <property type="match status" value="1"/>
</dbReference>
<evidence type="ECO:0000259" key="1">
    <source>
        <dbReference type="Pfam" id="PF00963"/>
    </source>
</evidence>
<gene>
    <name evidence="2" type="ORF">LCGC14_2373610</name>
</gene>
<protein>
    <recommendedName>
        <fullName evidence="1">Cohesin domain-containing protein</fullName>
    </recommendedName>
</protein>
<organism evidence="2">
    <name type="scientific">marine sediment metagenome</name>
    <dbReference type="NCBI Taxonomy" id="412755"/>
    <lineage>
        <taxon>unclassified sequences</taxon>
        <taxon>metagenomes</taxon>
        <taxon>ecological metagenomes</taxon>
    </lineage>
</organism>
<dbReference type="SUPFAM" id="SSF49384">
    <property type="entry name" value="Carbohydrate-binding domain"/>
    <property type="match status" value="1"/>
</dbReference>
<evidence type="ECO:0000313" key="2">
    <source>
        <dbReference type="EMBL" id="KKL28592.1"/>
    </source>
</evidence>
<name>A0A0F9CQ92_9ZZZZ</name>
<proteinExistence type="predicted"/>
<dbReference type="AlphaFoldDB" id="A0A0F9CQ92"/>
<dbReference type="Gene3D" id="2.60.40.680">
    <property type="match status" value="1"/>
</dbReference>
<dbReference type="GO" id="GO:0000272">
    <property type="term" value="P:polysaccharide catabolic process"/>
    <property type="evidence" value="ECO:0007669"/>
    <property type="project" value="InterPro"/>
</dbReference>
<feature type="domain" description="Cohesin" evidence="1">
    <location>
        <begin position="49"/>
        <end position="162"/>
    </location>
</feature>
<sequence length="189" mass="20175">MIMNNLQINKRLLVVFCFILIFITVPRLLAEGESASLYLSPYQGTFFIGTTFDVSVFINTEGSSINAVQVDLEFSPDLLQVTSPTAGSSFISVWADQPFYSNKQGIISFRGGVPSPGIKTSAGLVSTISFRAKAPGTATISFSDSSKVLLADGKGTNILKNTAIGNYTLIISPPEGPELFSPTHPSLTT</sequence>